<evidence type="ECO:0000313" key="2">
    <source>
        <dbReference type="Proteomes" id="UP000652761"/>
    </source>
</evidence>
<dbReference type="AlphaFoldDB" id="A0A843W1U5"/>
<name>A0A843W1U5_COLES</name>
<gene>
    <name evidence="1" type="ORF">Taro_034063</name>
</gene>
<dbReference type="Proteomes" id="UP000652761">
    <property type="component" value="Unassembled WGS sequence"/>
</dbReference>
<dbReference type="EMBL" id="NMUH01002656">
    <property type="protein sequence ID" value="MQM01307.1"/>
    <property type="molecule type" value="Genomic_DNA"/>
</dbReference>
<reference evidence="1" key="1">
    <citation type="submission" date="2017-07" db="EMBL/GenBank/DDBJ databases">
        <title>Taro Niue Genome Assembly and Annotation.</title>
        <authorList>
            <person name="Atibalentja N."/>
            <person name="Keating K."/>
            <person name="Fields C.J."/>
        </authorList>
    </citation>
    <scope>NUCLEOTIDE SEQUENCE</scope>
    <source>
        <strain evidence="1">Niue_2</strain>
        <tissue evidence="1">Leaf</tissue>
    </source>
</reference>
<protein>
    <submittedName>
        <fullName evidence="1">Uncharacterized protein</fullName>
    </submittedName>
</protein>
<comment type="caution">
    <text evidence="1">The sequence shown here is derived from an EMBL/GenBank/DDBJ whole genome shotgun (WGS) entry which is preliminary data.</text>
</comment>
<evidence type="ECO:0000313" key="1">
    <source>
        <dbReference type="EMBL" id="MQM01307.1"/>
    </source>
</evidence>
<accession>A0A843W1U5</accession>
<keyword evidence="2" id="KW-1185">Reference proteome</keyword>
<organism evidence="1 2">
    <name type="scientific">Colocasia esculenta</name>
    <name type="common">Wild taro</name>
    <name type="synonym">Arum esculentum</name>
    <dbReference type="NCBI Taxonomy" id="4460"/>
    <lineage>
        <taxon>Eukaryota</taxon>
        <taxon>Viridiplantae</taxon>
        <taxon>Streptophyta</taxon>
        <taxon>Embryophyta</taxon>
        <taxon>Tracheophyta</taxon>
        <taxon>Spermatophyta</taxon>
        <taxon>Magnoliopsida</taxon>
        <taxon>Liliopsida</taxon>
        <taxon>Araceae</taxon>
        <taxon>Aroideae</taxon>
        <taxon>Colocasieae</taxon>
        <taxon>Colocasia</taxon>
    </lineage>
</organism>
<sequence length="341" mass="36479">MVFHAVSEIVFSLPWFTRYPTVVSVTHSVVPFVVAPGLTVAGVHCRTVVVAVCCAVRCQQCELVEFIAYLTGLNSNPSGSSDPWVAARRSGVPGGVPGGRVVIVVVSFPVGSECELQESVAAVAGCACFERGCWFPRPAVGFVLGLRVCVGVSRRLREPACGVAFTGAGLWSAELVLPKAALCVLLVAALSVEMSCHCCRLDCPCCSLLGCCRSRCGASDHVSCRGACQFVFLIIFRVSRLRWWDFVCPQDQEVGFVSCALWALPDSGLVSAMGVWLAVPLVGVLASRRGFLFRVRESPVVCLLPLLSVGCSGWWCFHMEFGAMSHTVATFVVKVPPLVLS</sequence>
<proteinExistence type="predicted"/>